<evidence type="ECO:0000313" key="3">
    <source>
        <dbReference type="Proteomes" id="UP001499933"/>
    </source>
</evidence>
<feature type="transmembrane region" description="Helical" evidence="1">
    <location>
        <begin position="355"/>
        <end position="373"/>
    </location>
</feature>
<feature type="transmembrane region" description="Helical" evidence="1">
    <location>
        <begin position="318"/>
        <end position="335"/>
    </location>
</feature>
<feature type="transmembrane region" description="Helical" evidence="1">
    <location>
        <begin position="125"/>
        <end position="143"/>
    </location>
</feature>
<feature type="transmembrane region" description="Helical" evidence="1">
    <location>
        <begin position="285"/>
        <end position="306"/>
    </location>
</feature>
<feature type="transmembrane region" description="Helical" evidence="1">
    <location>
        <begin position="219"/>
        <end position="243"/>
    </location>
</feature>
<reference evidence="2 3" key="1">
    <citation type="journal article" date="2019" name="Int. J. Syst. Evol. Microbiol.">
        <title>The Global Catalogue of Microorganisms (GCM) 10K type strain sequencing project: providing services to taxonomists for standard genome sequencing and annotation.</title>
        <authorList>
            <consortium name="The Broad Institute Genomics Platform"/>
            <consortium name="The Broad Institute Genome Sequencing Center for Infectious Disease"/>
            <person name="Wu L."/>
            <person name="Ma J."/>
        </authorList>
    </citation>
    <scope>NUCLEOTIDE SEQUENCE [LARGE SCALE GENOMIC DNA]</scope>
    <source>
        <strain evidence="2 3">JCM 14901</strain>
    </source>
</reference>
<keyword evidence="1" id="KW-0472">Membrane</keyword>
<keyword evidence="1" id="KW-0812">Transmembrane</keyword>
<feature type="transmembrane region" description="Helical" evidence="1">
    <location>
        <begin position="425"/>
        <end position="444"/>
    </location>
</feature>
<keyword evidence="3" id="KW-1185">Reference proteome</keyword>
<feature type="transmembrane region" description="Helical" evidence="1">
    <location>
        <begin position="150"/>
        <end position="170"/>
    </location>
</feature>
<protein>
    <recommendedName>
        <fullName evidence="4">DUF4153 domain-containing protein</fullName>
    </recommendedName>
</protein>
<dbReference type="InterPro" id="IPR047928">
    <property type="entry name" value="Perm_prefix_1"/>
</dbReference>
<feature type="transmembrane region" description="Helical" evidence="1">
    <location>
        <begin position="255"/>
        <end position="273"/>
    </location>
</feature>
<dbReference type="EMBL" id="BAAAOG010000001">
    <property type="protein sequence ID" value="GAA1943094.1"/>
    <property type="molecule type" value="Genomic_DNA"/>
</dbReference>
<feature type="transmembrane region" description="Helical" evidence="1">
    <location>
        <begin position="385"/>
        <end position="404"/>
    </location>
</feature>
<gene>
    <name evidence="2" type="ORF">GCM10009776_01050</name>
</gene>
<dbReference type="Proteomes" id="UP001499933">
    <property type="component" value="Unassembled WGS sequence"/>
</dbReference>
<evidence type="ECO:0000256" key="1">
    <source>
        <dbReference type="SAM" id="Phobius"/>
    </source>
</evidence>
<feature type="transmembrane region" description="Helical" evidence="1">
    <location>
        <begin position="182"/>
        <end position="199"/>
    </location>
</feature>
<evidence type="ECO:0000313" key="2">
    <source>
        <dbReference type="EMBL" id="GAA1943094.1"/>
    </source>
</evidence>
<name>A0ABN2Q642_9MICO</name>
<organism evidence="2 3">
    <name type="scientific">Microbacterium deminutum</name>
    <dbReference type="NCBI Taxonomy" id="344164"/>
    <lineage>
        <taxon>Bacteria</taxon>
        <taxon>Bacillati</taxon>
        <taxon>Actinomycetota</taxon>
        <taxon>Actinomycetes</taxon>
        <taxon>Micrococcales</taxon>
        <taxon>Microbacteriaceae</taxon>
        <taxon>Microbacterium</taxon>
    </lineage>
</organism>
<feature type="transmembrane region" description="Helical" evidence="1">
    <location>
        <begin position="95"/>
        <end position="119"/>
    </location>
</feature>
<sequence>MTTGLEEQIGAWREFVRARAVMAGDVAELESHLRDQIEGLEASGLSSDEAFLVAVKRMGRLDDLSREFAREHSDRLWKQLVVGGSGAPDRVSTGLTLAVGLAIAAALAINLPKLFGFTLASNPDVYLRNAPVLVLPFLAAFFLIRRRARLATVIAVAAPFVVAGILLNVYPFASGGVTEVLAAIHAGVALWIVLGIAYINGNWRSDRARMDFIRFTGEWFVYFALLGLGGGVLIALTIGLFNAIGLDVMWFVDGWMLPCGVAGAVVIAGWLVEAKQSVIENIAPVLTKVFTPLFTLLLLALIAAGLVQGNVIDSQRDLLILFDITLVVVLGLLLYSMSARQPADPPSWFDRLQLLMVLAALAIDVLLLIAMIGRIGTYGASANKLASLGLNLILLANLAGAAWLQFGFVRGRVAFGRLERWQTSYVPVYLAWAIVVVVVFPPVFGFV</sequence>
<comment type="caution">
    <text evidence="2">The sequence shown here is derived from an EMBL/GenBank/DDBJ whole genome shotgun (WGS) entry which is preliminary data.</text>
</comment>
<evidence type="ECO:0008006" key="4">
    <source>
        <dbReference type="Google" id="ProtNLM"/>
    </source>
</evidence>
<dbReference type="RefSeq" id="WP_344090073.1">
    <property type="nucleotide sequence ID" value="NZ_BAAAOG010000001.1"/>
</dbReference>
<accession>A0ABN2Q642</accession>
<proteinExistence type="predicted"/>
<keyword evidence="1" id="KW-1133">Transmembrane helix</keyword>
<dbReference type="NCBIfam" id="NF038403">
    <property type="entry name" value="perm_prefix_1"/>
    <property type="match status" value="1"/>
</dbReference>